<organism evidence="2 3">
    <name type="scientific">Dioscorea zingiberensis</name>
    <dbReference type="NCBI Taxonomy" id="325984"/>
    <lineage>
        <taxon>Eukaryota</taxon>
        <taxon>Viridiplantae</taxon>
        <taxon>Streptophyta</taxon>
        <taxon>Embryophyta</taxon>
        <taxon>Tracheophyta</taxon>
        <taxon>Spermatophyta</taxon>
        <taxon>Magnoliopsida</taxon>
        <taxon>Liliopsida</taxon>
        <taxon>Dioscoreales</taxon>
        <taxon>Dioscoreaceae</taxon>
        <taxon>Dioscorea</taxon>
    </lineage>
</organism>
<accession>A0A9D5D8G5</accession>
<sequence>MMAMSMSHEADQFGMENFTTAIDGWMEDHEGNGLFVGLEYLLDRPTFPCSKSSGVFAPHDGLLLSLGLMVGVKAKGKFGELRDVAAHLPKLVGDLIRIDERGTAFANVVRAALRIRCGKELPTIINVNTGTRKYTLYVRMEKGQPRLPWDEGNEKIEPPLAAPTNILGGKESRPMLSQGAPKLRVMQEEKGKGIMTEEKEARDKRRGRPPGGIIIREDDRRPTELGNMENRSDRPYDRCQPATNRGERMRTQ</sequence>
<feature type="compositionally biased region" description="Basic and acidic residues" evidence="1">
    <location>
        <begin position="148"/>
        <end position="157"/>
    </location>
</feature>
<feature type="region of interest" description="Disordered" evidence="1">
    <location>
        <begin position="191"/>
        <end position="252"/>
    </location>
</feature>
<proteinExistence type="predicted"/>
<dbReference type="Proteomes" id="UP001085076">
    <property type="component" value="Miscellaneous, Linkage group lg01"/>
</dbReference>
<dbReference type="EMBL" id="JAGGNH010000001">
    <property type="protein sequence ID" value="KAJ0986035.1"/>
    <property type="molecule type" value="Genomic_DNA"/>
</dbReference>
<reference evidence="2" key="1">
    <citation type="submission" date="2021-03" db="EMBL/GenBank/DDBJ databases">
        <authorList>
            <person name="Li Z."/>
            <person name="Yang C."/>
        </authorList>
    </citation>
    <scope>NUCLEOTIDE SEQUENCE</scope>
    <source>
        <strain evidence="2">Dzin_1.0</strain>
        <tissue evidence="2">Leaf</tissue>
    </source>
</reference>
<keyword evidence="3" id="KW-1185">Reference proteome</keyword>
<evidence type="ECO:0000256" key="1">
    <source>
        <dbReference type="SAM" id="MobiDB-lite"/>
    </source>
</evidence>
<evidence type="ECO:0000313" key="3">
    <source>
        <dbReference type="Proteomes" id="UP001085076"/>
    </source>
</evidence>
<comment type="caution">
    <text evidence="2">The sequence shown here is derived from an EMBL/GenBank/DDBJ whole genome shotgun (WGS) entry which is preliminary data.</text>
</comment>
<feature type="region of interest" description="Disordered" evidence="1">
    <location>
        <begin position="148"/>
        <end position="178"/>
    </location>
</feature>
<reference evidence="2" key="2">
    <citation type="journal article" date="2022" name="Hortic Res">
        <title>The genome of Dioscorea zingiberensis sheds light on the biosynthesis, origin and evolution of the medicinally important diosgenin saponins.</title>
        <authorList>
            <person name="Li Y."/>
            <person name="Tan C."/>
            <person name="Li Z."/>
            <person name="Guo J."/>
            <person name="Li S."/>
            <person name="Chen X."/>
            <person name="Wang C."/>
            <person name="Dai X."/>
            <person name="Yang H."/>
            <person name="Song W."/>
            <person name="Hou L."/>
            <person name="Xu J."/>
            <person name="Tong Z."/>
            <person name="Xu A."/>
            <person name="Yuan X."/>
            <person name="Wang W."/>
            <person name="Yang Q."/>
            <person name="Chen L."/>
            <person name="Sun Z."/>
            <person name="Wang K."/>
            <person name="Pan B."/>
            <person name="Chen J."/>
            <person name="Bao Y."/>
            <person name="Liu F."/>
            <person name="Qi X."/>
            <person name="Gang D.R."/>
            <person name="Wen J."/>
            <person name="Li J."/>
        </authorList>
    </citation>
    <scope>NUCLEOTIDE SEQUENCE</scope>
    <source>
        <strain evidence="2">Dzin_1.0</strain>
    </source>
</reference>
<dbReference type="AlphaFoldDB" id="A0A9D5D8G5"/>
<name>A0A9D5D8G5_9LILI</name>
<gene>
    <name evidence="2" type="ORF">J5N97_004391</name>
</gene>
<feature type="compositionally biased region" description="Basic and acidic residues" evidence="1">
    <location>
        <begin position="191"/>
        <end position="203"/>
    </location>
</feature>
<evidence type="ECO:0000313" key="2">
    <source>
        <dbReference type="EMBL" id="KAJ0986035.1"/>
    </source>
</evidence>
<protein>
    <submittedName>
        <fullName evidence="2">Uncharacterized protein</fullName>
    </submittedName>
</protein>